<evidence type="ECO:0000256" key="1">
    <source>
        <dbReference type="SAM" id="Phobius"/>
    </source>
</evidence>
<gene>
    <name evidence="2" type="ORF">GO499_05910</name>
</gene>
<proteinExistence type="predicted"/>
<dbReference type="RefSeq" id="WP_161861329.1">
    <property type="nucleotide sequence ID" value="NZ_CP046620.1"/>
</dbReference>
<evidence type="ECO:0000313" key="2">
    <source>
        <dbReference type="EMBL" id="QHQ34761.1"/>
    </source>
</evidence>
<accession>A0A6P1SZ66</accession>
<dbReference type="Proteomes" id="UP000464495">
    <property type="component" value="Chromosome"/>
</dbReference>
<protein>
    <submittedName>
        <fullName evidence="2">Uncharacterized protein</fullName>
    </submittedName>
</protein>
<dbReference type="AlphaFoldDB" id="A0A6P1SZ66"/>
<dbReference type="EMBL" id="CP046620">
    <property type="protein sequence ID" value="QHQ34761.1"/>
    <property type="molecule type" value="Genomic_DNA"/>
</dbReference>
<feature type="transmembrane region" description="Helical" evidence="1">
    <location>
        <begin position="20"/>
        <end position="40"/>
    </location>
</feature>
<evidence type="ECO:0000313" key="3">
    <source>
        <dbReference type="Proteomes" id="UP000464495"/>
    </source>
</evidence>
<organism evidence="2 3">
    <name type="scientific">Algicella marina</name>
    <dbReference type="NCBI Taxonomy" id="2683284"/>
    <lineage>
        <taxon>Bacteria</taxon>
        <taxon>Pseudomonadati</taxon>
        <taxon>Pseudomonadota</taxon>
        <taxon>Alphaproteobacteria</taxon>
        <taxon>Rhodobacterales</taxon>
        <taxon>Paracoccaceae</taxon>
        <taxon>Algicella</taxon>
    </lineage>
</organism>
<keyword evidence="3" id="KW-1185">Reference proteome</keyword>
<dbReference type="KEGG" id="amaq:GO499_05910"/>
<keyword evidence="1" id="KW-0472">Membrane</keyword>
<reference evidence="2 3" key="1">
    <citation type="submission" date="2019-12" db="EMBL/GenBank/DDBJ databases">
        <title>Complete genome sequence of Algicella marina strain 9Alg 56(T) isolated from the red alga Tichocarpus crinitus.</title>
        <authorList>
            <person name="Kim S.-G."/>
            <person name="Nedashkovskaya O.I."/>
        </authorList>
    </citation>
    <scope>NUCLEOTIDE SEQUENCE [LARGE SCALE GENOMIC DNA]</scope>
    <source>
        <strain evidence="2 3">9Alg 56</strain>
    </source>
</reference>
<name>A0A6P1SZ66_9RHOB</name>
<keyword evidence="1" id="KW-1133">Transmembrane helix</keyword>
<keyword evidence="1" id="KW-0812">Transmembrane</keyword>
<sequence length="167" mass="18038">MYQSRFDKFIGMLERSAHALRMGLVLAGVTVGSAALFLAFNGPKPERAQAMATRMAEEGRIAVKAFAPEGWSVVCLGDPGQDVRELIRAETGQRANACSGFNQSFFFYDGFAAIGFADPLGCDIIPVPVELFSPSGGKPRCVENDGLMMMSLKDRAADSPVLVVERR</sequence>